<comment type="caution">
    <text evidence="2">The sequence shown here is derived from an EMBL/GenBank/DDBJ whole genome shotgun (WGS) entry which is preliminary data.</text>
</comment>
<name>A0ABS1CVV9_9PROT</name>
<reference evidence="2 3" key="1">
    <citation type="journal article" date="2020" name="Microorganisms">
        <title>Osmotic Adaptation and Compatible Solute Biosynthesis of Phototrophic Bacteria as Revealed from Genome Analyses.</title>
        <authorList>
            <person name="Imhoff J.F."/>
            <person name="Rahn T."/>
            <person name="Kunzel S."/>
            <person name="Keller A."/>
            <person name="Neulinger S.C."/>
        </authorList>
    </citation>
    <scope>NUCLEOTIDE SEQUENCE [LARGE SCALE GENOMIC DNA]</scope>
    <source>
        <strain evidence="2 3">DSM 15382</strain>
    </source>
</reference>
<keyword evidence="3" id="KW-1185">Reference proteome</keyword>
<dbReference type="RefSeq" id="WP_133218895.1">
    <property type="nucleotide sequence ID" value="NZ_NRSG01000055.1"/>
</dbReference>
<evidence type="ECO:0000256" key="1">
    <source>
        <dbReference type="SAM" id="MobiDB-lite"/>
    </source>
</evidence>
<proteinExistence type="predicted"/>
<dbReference type="Proteomes" id="UP000697995">
    <property type="component" value="Unassembled WGS sequence"/>
</dbReference>
<sequence length="72" mass="7661">MRIAPPRRTALPDAAAAWTRDMVAPYSRDSVLAQGQGSIVADAKSRCVPHPRATLGDATSTRAITRDTGREA</sequence>
<organism evidence="2 3">
    <name type="scientific">Paracraurococcus ruber</name>
    <dbReference type="NCBI Taxonomy" id="77675"/>
    <lineage>
        <taxon>Bacteria</taxon>
        <taxon>Pseudomonadati</taxon>
        <taxon>Pseudomonadota</taxon>
        <taxon>Alphaproteobacteria</taxon>
        <taxon>Acetobacterales</taxon>
        <taxon>Roseomonadaceae</taxon>
        <taxon>Paracraurococcus</taxon>
    </lineage>
</organism>
<protein>
    <submittedName>
        <fullName evidence="2">Uncharacterized protein</fullName>
    </submittedName>
</protein>
<evidence type="ECO:0000313" key="2">
    <source>
        <dbReference type="EMBL" id="MBK1658513.1"/>
    </source>
</evidence>
<evidence type="ECO:0000313" key="3">
    <source>
        <dbReference type="Proteomes" id="UP000697995"/>
    </source>
</evidence>
<dbReference type="EMBL" id="NRSG01000055">
    <property type="protein sequence ID" value="MBK1658513.1"/>
    <property type="molecule type" value="Genomic_DNA"/>
</dbReference>
<gene>
    <name evidence="2" type="ORF">CKO45_09745</name>
</gene>
<feature type="region of interest" description="Disordered" evidence="1">
    <location>
        <begin position="51"/>
        <end position="72"/>
    </location>
</feature>
<accession>A0ABS1CVV9</accession>